<dbReference type="AlphaFoldDB" id="A0A7R9BUP0"/>
<dbReference type="EMBL" id="CAJPEX010002979">
    <property type="protein sequence ID" value="CAG0921717.1"/>
    <property type="molecule type" value="Genomic_DNA"/>
</dbReference>
<dbReference type="Proteomes" id="UP000678499">
    <property type="component" value="Unassembled WGS sequence"/>
</dbReference>
<accession>A0A7R9BUP0</accession>
<evidence type="ECO:0000313" key="1">
    <source>
        <dbReference type="EMBL" id="CAD7281565.1"/>
    </source>
</evidence>
<dbReference type="EMBL" id="OA885016">
    <property type="protein sequence ID" value="CAD7281565.1"/>
    <property type="molecule type" value="Genomic_DNA"/>
</dbReference>
<gene>
    <name evidence="1" type="ORF">NMOB1V02_LOCUS9208</name>
</gene>
<reference evidence="1" key="1">
    <citation type="submission" date="2020-11" db="EMBL/GenBank/DDBJ databases">
        <authorList>
            <person name="Tran Van P."/>
        </authorList>
    </citation>
    <scope>NUCLEOTIDE SEQUENCE</scope>
</reference>
<evidence type="ECO:0008006" key="3">
    <source>
        <dbReference type="Google" id="ProtNLM"/>
    </source>
</evidence>
<sequence>MKKAMELMRPGEGLKFENHPYPDQNVLCYPLLNMLAAANLLKVDVLFLDVDGAELDVLGTLRFQETDIKAIVLECVQFVSLVPGECTEELKGKFESLLKPWGYELKKVINHQDLLFIKRDAQ</sequence>
<proteinExistence type="predicted"/>
<name>A0A7R9BUP0_9CRUS</name>
<evidence type="ECO:0000313" key="2">
    <source>
        <dbReference type="Proteomes" id="UP000678499"/>
    </source>
</evidence>
<organism evidence="1">
    <name type="scientific">Notodromas monacha</name>
    <dbReference type="NCBI Taxonomy" id="399045"/>
    <lineage>
        <taxon>Eukaryota</taxon>
        <taxon>Metazoa</taxon>
        <taxon>Ecdysozoa</taxon>
        <taxon>Arthropoda</taxon>
        <taxon>Crustacea</taxon>
        <taxon>Oligostraca</taxon>
        <taxon>Ostracoda</taxon>
        <taxon>Podocopa</taxon>
        <taxon>Podocopida</taxon>
        <taxon>Cypridocopina</taxon>
        <taxon>Cypridoidea</taxon>
        <taxon>Cyprididae</taxon>
        <taxon>Notodromas</taxon>
    </lineage>
</organism>
<protein>
    <recommendedName>
        <fullName evidence="3">Methyltransferase FkbM domain-containing protein</fullName>
    </recommendedName>
</protein>
<keyword evidence="2" id="KW-1185">Reference proteome</keyword>